<comment type="caution">
    <text evidence="18">The sequence shown here is derived from an EMBL/GenBank/DDBJ whole genome shotgun (WGS) entry which is preliminary data.</text>
</comment>
<dbReference type="FunFam" id="3.30.40.10:FF:000285">
    <property type="entry name" value="RING-H2 finger protein ATL43"/>
    <property type="match status" value="1"/>
</dbReference>
<reference evidence="18" key="1">
    <citation type="submission" date="2023-12" db="EMBL/GenBank/DDBJ databases">
        <title>Genome assembly of Anisodus tanguticus.</title>
        <authorList>
            <person name="Wang Y.-J."/>
        </authorList>
    </citation>
    <scope>NUCLEOTIDE SEQUENCE</scope>
    <source>
        <strain evidence="18">KB-2021</strain>
        <tissue evidence="18">Leaf</tissue>
    </source>
</reference>
<dbReference type="PANTHER" id="PTHR46539">
    <property type="entry name" value="E3 UBIQUITIN-PROTEIN LIGASE ATL42"/>
    <property type="match status" value="1"/>
</dbReference>
<evidence type="ECO:0000256" key="2">
    <source>
        <dbReference type="ARBA" id="ARBA00004167"/>
    </source>
</evidence>
<dbReference type="SUPFAM" id="SSF57850">
    <property type="entry name" value="RING/U-box"/>
    <property type="match status" value="1"/>
</dbReference>
<feature type="domain" description="RING-type" evidence="17">
    <location>
        <begin position="137"/>
        <end position="179"/>
    </location>
</feature>
<sequence length="417" mass="48187">MPNSDRSSNHLAVYYSSMLVIIAILQFLLLNIVKVNASPFQELPSSQDDQSNNFRPSIAVVIGVLSIMFSLTFLLLLYAKFCRRPPPPLHNAMQIHQDGVTTLPIPRISSGIDKTVIESLPFFRFSLLKGSKKGLECAVCLSRFEDVEILRLLPKCKHAFHINCIDQWLEKHSSCPLCRHKVSAEDNSLLTYSNSFRFLRNQSELREDSNLELYVQREETCQNGCNISSRFSIGSISFKKSEKGTREDEILIQENDVFDQTEDENRGNRVVLHKFNHRIVVSDVVLKHRWSNVSSSDFMFLNSEMINDTTSNRFNSESTSKVSRQNEKRTMSEILICPRFEDFNTRNCNRESSCVLPNNVKDEKRRNLWLPIARRTVQWFANRGKRYAAQPEYTRQSFNGLIDIKVNYGVRHQLCNM</sequence>
<evidence type="ECO:0000256" key="3">
    <source>
        <dbReference type="ARBA" id="ARBA00004906"/>
    </source>
</evidence>
<dbReference type="PROSITE" id="PS50089">
    <property type="entry name" value="ZF_RING_2"/>
    <property type="match status" value="1"/>
</dbReference>
<keyword evidence="12 16" id="KW-1133">Transmembrane helix</keyword>
<comment type="pathway">
    <text evidence="3">Protein modification; protein ubiquitination.</text>
</comment>
<dbReference type="GO" id="GO:0061630">
    <property type="term" value="F:ubiquitin protein ligase activity"/>
    <property type="evidence" value="ECO:0007669"/>
    <property type="project" value="UniProtKB-EC"/>
</dbReference>
<keyword evidence="13 16" id="KW-0472">Membrane</keyword>
<dbReference type="Gene3D" id="3.30.40.10">
    <property type="entry name" value="Zinc/RING finger domain, C3HC4 (zinc finger)"/>
    <property type="match status" value="1"/>
</dbReference>
<protein>
    <recommendedName>
        <fullName evidence="4">RING-type E3 ubiquitin transferase</fullName>
        <ecNumber evidence="4">2.3.2.27</ecNumber>
    </recommendedName>
</protein>
<keyword evidence="6 16" id="KW-0812">Transmembrane</keyword>
<feature type="transmembrane region" description="Helical" evidence="16">
    <location>
        <begin position="54"/>
        <end position="79"/>
    </location>
</feature>
<evidence type="ECO:0000256" key="10">
    <source>
        <dbReference type="ARBA" id="ARBA00022786"/>
    </source>
</evidence>
<dbReference type="SMART" id="SM00184">
    <property type="entry name" value="RING"/>
    <property type="match status" value="1"/>
</dbReference>
<keyword evidence="11" id="KW-0862">Zinc</keyword>
<evidence type="ECO:0000256" key="16">
    <source>
        <dbReference type="SAM" id="Phobius"/>
    </source>
</evidence>
<dbReference type="InterPro" id="IPR001841">
    <property type="entry name" value="Znf_RING"/>
</dbReference>
<dbReference type="PANTHER" id="PTHR46539:SF12">
    <property type="entry name" value="E3 UBIQUITIN-PROTEIN LIGASE ATL42-LIKE"/>
    <property type="match status" value="1"/>
</dbReference>
<dbReference type="GO" id="GO:0008270">
    <property type="term" value="F:zinc ion binding"/>
    <property type="evidence" value="ECO:0007669"/>
    <property type="project" value="UniProtKB-KW"/>
</dbReference>
<evidence type="ECO:0000313" key="19">
    <source>
        <dbReference type="Proteomes" id="UP001291623"/>
    </source>
</evidence>
<dbReference type="Pfam" id="PF13639">
    <property type="entry name" value="zf-RING_2"/>
    <property type="match status" value="1"/>
</dbReference>
<evidence type="ECO:0000256" key="12">
    <source>
        <dbReference type="ARBA" id="ARBA00022989"/>
    </source>
</evidence>
<dbReference type="EC" id="2.3.2.27" evidence="4"/>
<evidence type="ECO:0000256" key="11">
    <source>
        <dbReference type="ARBA" id="ARBA00022833"/>
    </source>
</evidence>
<keyword evidence="19" id="KW-1185">Reference proteome</keyword>
<comment type="similarity">
    <text evidence="14">Belongs to the RING-type zinc finger family. ATL subfamily.</text>
</comment>
<keyword evidence="9 15" id="KW-0863">Zinc-finger</keyword>
<keyword evidence="10" id="KW-0833">Ubl conjugation pathway</keyword>
<dbReference type="InterPro" id="IPR013083">
    <property type="entry name" value="Znf_RING/FYVE/PHD"/>
</dbReference>
<evidence type="ECO:0000256" key="8">
    <source>
        <dbReference type="ARBA" id="ARBA00022729"/>
    </source>
</evidence>
<evidence type="ECO:0000259" key="17">
    <source>
        <dbReference type="PROSITE" id="PS50089"/>
    </source>
</evidence>
<evidence type="ECO:0000256" key="5">
    <source>
        <dbReference type="ARBA" id="ARBA00022679"/>
    </source>
</evidence>
<dbReference type="CDD" id="cd16461">
    <property type="entry name" value="RING-H2_EL5-like"/>
    <property type="match status" value="1"/>
</dbReference>
<evidence type="ECO:0000256" key="9">
    <source>
        <dbReference type="ARBA" id="ARBA00022771"/>
    </source>
</evidence>
<comment type="catalytic activity">
    <reaction evidence="1">
        <text>S-ubiquitinyl-[E2 ubiquitin-conjugating enzyme]-L-cysteine + [acceptor protein]-L-lysine = [E2 ubiquitin-conjugating enzyme]-L-cysteine + N(6)-ubiquitinyl-[acceptor protein]-L-lysine.</text>
        <dbReference type="EC" id="2.3.2.27"/>
    </reaction>
</comment>
<proteinExistence type="inferred from homology"/>
<dbReference type="AlphaFoldDB" id="A0AAE1R148"/>
<gene>
    <name evidence="18" type="ORF">RND71_036524</name>
</gene>
<evidence type="ECO:0000256" key="7">
    <source>
        <dbReference type="ARBA" id="ARBA00022723"/>
    </source>
</evidence>
<evidence type="ECO:0000256" key="13">
    <source>
        <dbReference type="ARBA" id="ARBA00023136"/>
    </source>
</evidence>
<evidence type="ECO:0000256" key="4">
    <source>
        <dbReference type="ARBA" id="ARBA00012483"/>
    </source>
</evidence>
<dbReference type="GO" id="GO:0016020">
    <property type="term" value="C:membrane"/>
    <property type="evidence" value="ECO:0007669"/>
    <property type="project" value="UniProtKB-SubCell"/>
</dbReference>
<keyword evidence="7" id="KW-0479">Metal-binding</keyword>
<feature type="transmembrane region" description="Helical" evidence="16">
    <location>
        <begin position="12"/>
        <end position="33"/>
    </location>
</feature>
<evidence type="ECO:0000256" key="14">
    <source>
        <dbReference type="ARBA" id="ARBA00024209"/>
    </source>
</evidence>
<comment type="subcellular location">
    <subcellularLocation>
        <location evidence="2">Membrane</location>
        <topology evidence="2">Single-pass membrane protein</topology>
    </subcellularLocation>
</comment>
<accession>A0AAE1R148</accession>
<keyword evidence="8" id="KW-0732">Signal</keyword>
<name>A0AAE1R148_9SOLA</name>
<evidence type="ECO:0000256" key="6">
    <source>
        <dbReference type="ARBA" id="ARBA00022692"/>
    </source>
</evidence>
<evidence type="ECO:0000256" key="1">
    <source>
        <dbReference type="ARBA" id="ARBA00000900"/>
    </source>
</evidence>
<dbReference type="EMBL" id="JAVYJV010000020">
    <property type="protein sequence ID" value="KAK4343430.1"/>
    <property type="molecule type" value="Genomic_DNA"/>
</dbReference>
<evidence type="ECO:0000256" key="15">
    <source>
        <dbReference type="PROSITE-ProRule" id="PRU00175"/>
    </source>
</evidence>
<keyword evidence="5" id="KW-0808">Transferase</keyword>
<evidence type="ECO:0000313" key="18">
    <source>
        <dbReference type="EMBL" id="KAK4343430.1"/>
    </source>
</evidence>
<organism evidence="18 19">
    <name type="scientific">Anisodus tanguticus</name>
    <dbReference type="NCBI Taxonomy" id="243964"/>
    <lineage>
        <taxon>Eukaryota</taxon>
        <taxon>Viridiplantae</taxon>
        <taxon>Streptophyta</taxon>
        <taxon>Embryophyta</taxon>
        <taxon>Tracheophyta</taxon>
        <taxon>Spermatophyta</taxon>
        <taxon>Magnoliopsida</taxon>
        <taxon>eudicotyledons</taxon>
        <taxon>Gunneridae</taxon>
        <taxon>Pentapetalae</taxon>
        <taxon>asterids</taxon>
        <taxon>lamiids</taxon>
        <taxon>Solanales</taxon>
        <taxon>Solanaceae</taxon>
        <taxon>Solanoideae</taxon>
        <taxon>Hyoscyameae</taxon>
        <taxon>Anisodus</taxon>
    </lineage>
</organism>
<dbReference type="Proteomes" id="UP001291623">
    <property type="component" value="Unassembled WGS sequence"/>
</dbReference>